<feature type="domain" description="CN hydrolase" evidence="5">
    <location>
        <begin position="6"/>
        <end position="280"/>
    </location>
</feature>
<reference evidence="7" key="2">
    <citation type="journal article" date="2019" name="Mol. Plant Microbe Interact.">
        <title>Genome sequence resources for four phytopathogenic fungi from the Colletotrichum orbiculare species complex.</title>
        <authorList>
            <person name="Gan P."/>
            <person name="Tsushima A."/>
            <person name="Narusaka M."/>
            <person name="Narusaka Y."/>
            <person name="Takano Y."/>
            <person name="Kubo Y."/>
            <person name="Shirasu K."/>
        </authorList>
    </citation>
    <scope>GENOME REANNOTATION</scope>
    <source>
        <strain evidence="7">104-T / ATCC 96160 / CBS 514.97 / LARS 414 / MAFF 240422</strain>
    </source>
</reference>
<evidence type="ECO:0000256" key="3">
    <source>
        <dbReference type="ARBA" id="ARBA00036406"/>
    </source>
</evidence>
<dbReference type="InterPro" id="IPR003010">
    <property type="entry name" value="C-N_Hydrolase"/>
</dbReference>
<organism evidence="6 7">
    <name type="scientific">Colletotrichum orbiculare (strain 104-T / ATCC 96160 / CBS 514.97 / LARS 414 / MAFF 240422)</name>
    <name type="common">Cucumber anthracnose fungus</name>
    <name type="synonym">Colletotrichum lagenarium</name>
    <dbReference type="NCBI Taxonomy" id="1213857"/>
    <lineage>
        <taxon>Eukaryota</taxon>
        <taxon>Fungi</taxon>
        <taxon>Dikarya</taxon>
        <taxon>Ascomycota</taxon>
        <taxon>Pezizomycotina</taxon>
        <taxon>Sordariomycetes</taxon>
        <taxon>Hypocreomycetidae</taxon>
        <taxon>Glomerellales</taxon>
        <taxon>Glomerellaceae</taxon>
        <taxon>Colletotrichum</taxon>
        <taxon>Colletotrichum orbiculare species complex</taxon>
    </lineage>
</organism>
<gene>
    <name evidence="6" type="ORF">Cob_v001655</name>
</gene>
<evidence type="ECO:0000313" key="6">
    <source>
        <dbReference type="EMBL" id="TDZ25108.1"/>
    </source>
</evidence>
<dbReference type="Gene3D" id="3.60.110.10">
    <property type="entry name" value="Carbon-nitrogen hydrolase"/>
    <property type="match status" value="1"/>
</dbReference>
<dbReference type="InterPro" id="IPR044149">
    <property type="entry name" value="Nitrilases_CHs"/>
</dbReference>
<dbReference type="SUPFAM" id="SSF56317">
    <property type="entry name" value="Carbon-nitrogen hydrolase"/>
    <property type="match status" value="1"/>
</dbReference>
<dbReference type="GO" id="GO:0016836">
    <property type="term" value="F:hydro-lyase activity"/>
    <property type="evidence" value="ECO:0007669"/>
    <property type="project" value="UniProtKB-ARBA"/>
</dbReference>
<dbReference type="FunFam" id="3.60.110.10:FF:000011">
    <property type="entry name" value="Cyanide hydratase"/>
    <property type="match status" value="1"/>
</dbReference>
<comment type="catalytic activity">
    <reaction evidence="3">
        <text>a nitrile + 2 H2O = a carboxylate + NH4(+)</text>
        <dbReference type="Rhea" id="RHEA:21724"/>
        <dbReference type="ChEBI" id="CHEBI:15377"/>
        <dbReference type="ChEBI" id="CHEBI:18379"/>
        <dbReference type="ChEBI" id="CHEBI:28938"/>
        <dbReference type="ChEBI" id="CHEBI:29067"/>
        <dbReference type="EC" id="3.5.5.1"/>
    </reaction>
</comment>
<dbReference type="PROSITE" id="PS00920">
    <property type="entry name" value="NITRIL_CHT_1"/>
    <property type="match status" value="1"/>
</dbReference>
<keyword evidence="2" id="KW-0378">Hydrolase</keyword>
<dbReference type="STRING" id="1213857.N4VC94"/>
<dbReference type="AlphaFoldDB" id="N4VC94"/>
<proteinExistence type="inferred from homology"/>
<sequence length="333" mass="35826">MPPRTVRVACTQAEPAWLDLPAAVAKTCHLIAEASSRGAQLVAFPECWIPGYPLWIWSRPLDFDLNVRYMHNSLSLGSPELAAIRAAAREAGVAVSLGFSERDGGSLFIAQVLIGADGEVKLHRRKMKPTHMERTVFGDASGHCLRGVAGLPFARVGQLACWEHIQPLLKFNTIAQREEIHVAAWPSVTPHSGGGPDMWSMSAEGCQTLSRTYAIEANAFVLHCTAVVSSKGVEMHGTAGGAIMNAPGGGSSAIFGPDGRRLTEPVDDTTETILYADLDMDAIHRSKMFADCTGHYSRPDLMRLVVDGDIKTAVLSHGDAERDATDDETVLVV</sequence>
<dbReference type="InterPro" id="IPR000132">
    <property type="entry name" value="Nitrilase/CN_hydratase_CS"/>
</dbReference>
<dbReference type="Proteomes" id="UP000014480">
    <property type="component" value="Unassembled WGS sequence"/>
</dbReference>
<dbReference type="EC" id="3.5.5.1" evidence="4"/>
<evidence type="ECO:0000259" key="5">
    <source>
        <dbReference type="PROSITE" id="PS50263"/>
    </source>
</evidence>
<dbReference type="PANTHER" id="PTHR46044:SF14">
    <property type="entry name" value="ARYLACETONITRILASE"/>
    <property type="match status" value="1"/>
</dbReference>
<dbReference type="PROSITE" id="PS00921">
    <property type="entry name" value="NITRIL_CHT_2"/>
    <property type="match status" value="1"/>
</dbReference>
<dbReference type="CDD" id="cd07564">
    <property type="entry name" value="nitrilases_CHs"/>
    <property type="match status" value="1"/>
</dbReference>
<dbReference type="GO" id="GO:0000257">
    <property type="term" value="F:nitrilase activity"/>
    <property type="evidence" value="ECO:0007669"/>
    <property type="project" value="UniProtKB-EC"/>
</dbReference>
<comment type="similarity">
    <text evidence="1">Belongs to the carbon-nitrogen hydrolase superfamily. Nitrilase family.</text>
</comment>
<comment type="caution">
    <text evidence="6">The sequence shown here is derived from an EMBL/GenBank/DDBJ whole genome shotgun (WGS) entry which is preliminary data.</text>
</comment>
<dbReference type="OrthoDB" id="10250282at2759"/>
<dbReference type="eggNOG" id="KOG0805">
    <property type="taxonomic scope" value="Eukaryota"/>
</dbReference>
<protein>
    <recommendedName>
        <fullName evidence="4">nitrilase</fullName>
        <ecNumber evidence="4">3.5.5.1</ecNumber>
    </recommendedName>
</protein>
<evidence type="ECO:0000313" key="7">
    <source>
        <dbReference type="Proteomes" id="UP000014480"/>
    </source>
</evidence>
<reference evidence="7" key="1">
    <citation type="journal article" date="2013" name="New Phytol.">
        <title>Comparative genomic and transcriptomic analyses reveal the hemibiotrophic stage shift of Colletotrichum fungi.</title>
        <authorList>
            <person name="Gan P."/>
            <person name="Ikeda K."/>
            <person name="Irieda H."/>
            <person name="Narusaka M."/>
            <person name="O'Connell R.J."/>
            <person name="Narusaka Y."/>
            <person name="Takano Y."/>
            <person name="Kubo Y."/>
            <person name="Shirasu K."/>
        </authorList>
    </citation>
    <scope>NUCLEOTIDE SEQUENCE [LARGE SCALE GENOMIC DNA]</scope>
    <source>
        <strain evidence="7">104-T / ATCC 96160 / CBS 514.97 / LARS 414 / MAFF 240422</strain>
    </source>
</reference>
<dbReference type="EMBL" id="AMCV02000002">
    <property type="protein sequence ID" value="TDZ25108.1"/>
    <property type="molecule type" value="Genomic_DNA"/>
</dbReference>
<keyword evidence="7" id="KW-1185">Reference proteome</keyword>
<dbReference type="HOGENOM" id="CLU_030130_6_0_1"/>
<dbReference type="InterPro" id="IPR036526">
    <property type="entry name" value="C-N_Hydrolase_sf"/>
</dbReference>
<evidence type="ECO:0000256" key="4">
    <source>
        <dbReference type="ARBA" id="ARBA00039045"/>
    </source>
</evidence>
<evidence type="ECO:0000256" key="2">
    <source>
        <dbReference type="ARBA" id="ARBA00022801"/>
    </source>
</evidence>
<evidence type="ECO:0000256" key="1">
    <source>
        <dbReference type="ARBA" id="ARBA00008129"/>
    </source>
</evidence>
<name>N4VC94_COLOR</name>
<dbReference type="PROSITE" id="PS50263">
    <property type="entry name" value="CN_HYDROLASE"/>
    <property type="match status" value="1"/>
</dbReference>
<dbReference type="PANTHER" id="PTHR46044">
    <property type="entry name" value="NITRILASE"/>
    <property type="match status" value="1"/>
</dbReference>
<accession>N4VC94</accession>
<dbReference type="Pfam" id="PF00795">
    <property type="entry name" value="CN_hydrolase"/>
    <property type="match status" value="1"/>
</dbReference>